<evidence type="ECO:0000259" key="9">
    <source>
        <dbReference type="Pfam" id="PF08281"/>
    </source>
</evidence>
<reference evidence="10 11" key="1">
    <citation type="journal article" date="2009" name="Int. J. Syst. Evol. Microbiol.">
        <title>Nocardioides caeni sp. nov., isolated from wastewater.</title>
        <authorList>
            <person name="Yoon J.H."/>
            <person name="Kang S.J."/>
            <person name="Park S."/>
            <person name="Kim W."/>
            <person name="Oh T.K."/>
        </authorList>
    </citation>
    <scope>NUCLEOTIDE SEQUENCE [LARGE SCALE GENOMIC DNA]</scope>
    <source>
        <strain evidence="10 11">DSM 23134</strain>
    </source>
</reference>
<gene>
    <name evidence="10" type="ORF">E9934_14320</name>
</gene>
<evidence type="ECO:0000256" key="2">
    <source>
        <dbReference type="ARBA" id="ARBA00023015"/>
    </source>
</evidence>
<name>A0A4S8N3B1_9ACTN</name>
<dbReference type="EMBL" id="STGW01000010">
    <property type="protein sequence ID" value="THV10497.1"/>
    <property type="molecule type" value="Genomic_DNA"/>
</dbReference>
<organism evidence="10 11">
    <name type="scientific">Nocardioides caeni</name>
    <dbReference type="NCBI Taxonomy" id="574700"/>
    <lineage>
        <taxon>Bacteria</taxon>
        <taxon>Bacillati</taxon>
        <taxon>Actinomycetota</taxon>
        <taxon>Actinomycetes</taxon>
        <taxon>Propionibacteriales</taxon>
        <taxon>Nocardioidaceae</taxon>
        <taxon>Nocardioides</taxon>
    </lineage>
</organism>
<evidence type="ECO:0000256" key="1">
    <source>
        <dbReference type="ARBA" id="ARBA00010641"/>
    </source>
</evidence>
<evidence type="ECO:0000256" key="7">
    <source>
        <dbReference type="SAM" id="Phobius"/>
    </source>
</evidence>
<evidence type="ECO:0000256" key="5">
    <source>
        <dbReference type="ARBA" id="ARBA00023163"/>
    </source>
</evidence>
<dbReference type="GO" id="GO:0016987">
    <property type="term" value="F:sigma factor activity"/>
    <property type="evidence" value="ECO:0007669"/>
    <property type="project" value="UniProtKB-KW"/>
</dbReference>
<feature type="domain" description="RNA polymerase sigma-70 region 2" evidence="8">
    <location>
        <begin position="68"/>
        <end position="135"/>
    </location>
</feature>
<feature type="transmembrane region" description="Helical" evidence="7">
    <location>
        <begin position="283"/>
        <end position="309"/>
    </location>
</feature>
<evidence type="ECO:0000256" key="4">
    <source>
        <dbReference type="ARBA" id="ARBA00023125"/>
    </source>
</evidence>
<sequence length="575" mass="60326">MTRHPGSDLARSDAGLRRVVRVMSRGRPALSTVSSVGPLVTAALSELDDDRALLSRAREGDQDAYAQLFARHRASAVSFATRLADADHAEDLVAEAFARVLDALQRDLGPTVSFRSYLLTSIRSVWINTLRAERRYDLIDDYETLPPTEELKFVDDPEKRFDDRAVAEAFERLPQRWQAVLWYTAVEDLPHGEVADLLGIKPNAVAALNFRAREGLRKEYLSSHIADAADPACSTWAPLLPAHARGSVDRRKKAGLTAHLDECVCCAAALADLDDVNRRLGALLLPVVLGPGAGGFALTAGAGGLWAAIGAWWLGVVDWGRRLVSNGSRWALAAAVAVVGVGAAVAVPLVAGESDERPASASSAAAPDTADPADTTDTTDAVEDAARPAPVEPVDAAPTPTVEPAPAPTVGRGSVDRPRPVDPVDPAVPRDPADPTEPVTPTPPAAPVVDVALGGPDVDQLAVLRHTLSRVVLPVRNVPTDSVVTVTVTNVVGLAWAGGAGWRCPAALGGLPDGDLQTTTTTITCTWTGARSASVELPIRLMTSGSSELAARVAPPAGHDDPRLGNNTATAVILP</sequence>
<evidence type="ECO:0000313" key="11">
    <source>
        <dbReference type="Proteomes" id="UP000307087"/>
    </source>
</evidence>
<dbReference type="Gene3D" id="1.10.1740.10">
    <property type="match status" value="1"/>
</dbReference>
<evidence type="ECO:0000256" key="3">
    <source>
        <dbReference type="ARBA" id="ARBA00023082"/>
    </source>
</evidence>
<feature type="compositionally biased region" description="Low complexity" evidence="6">
    <location>
        <begin position="359"/>
        <end position="379"/>
    </location>
</feature>
<dbReference type="SUPFAM" id="SSF88659">
    <property type="entry name" value="Sigma3 and sigma4 domains of RNA polymerase sigma factors"/>
    <property type="match status" value="1"/>
</dbReference>
<dbReference type="Pfam" id="PF04542">
    <property type="entry name" value="Sigma70_r2"/>
    <property type="match status" value="1"/>
</dbReference>
<keyword evidence="4" id="KW-0238">DNA-binding</keyword>
<keyword evidence="7" id="KW-1133">Transmembrane helix</keyword>
<dbReference type="InterPro" id="IPR013324">
    <property type="entry name" value="RNA_pol_sigma_r3/r4-like"/>
</dbReference>
<dbReference type="Pfam" id="PF08281">
    <property type="entry name" value="Sigma70_r4_2"/>
    <property type="match status" value="1"/>
</dbReference>
<keyword evidence="3" id="KW-0731">Sigma factor</keyword>
<dbReference type="SUPFAM" id="SSF88946">
    <property type="entry name" value="Sigma2 domain of RNA polymerase sigma factors"/>
    <property type="match status" value="1"/>
</dbReference>
<feature type="transmembrane region" description="Helical" evidence="7">
    <location>
        <begin position="329"/>
        <end position="351"/>
    </location>
</feature>
<dbReference type="Proteomes" id="UP000307087">
    <property type="component" value="Unassembled WGS sequence"/>
</dbReference>
<feature type="domain" description="RNA polymerase sigma factor 70 region 4 type 2" evidence="9">
    <location>
        <begin position="164"/>
        <end position="214"/>
    </location>
</feature>
<dbReference type="InterPro" id="IPR013249">
    <property type="entry name" value="RNA_pol_sigma70_r4_t2"/>
</dbReference>
<keyword evidence="7" id="KW-0472">Membrane</keyword>
<accession>A0A4S8N3B1</accession>
<dbReference type="InterPro" id="IPR036388">
    <property type="entry name" value="WH-like_DNA-bd_sf"/>
</dbReference>
<keyword evidence="7" id="KW-0812">Transmembrane</keyword>
<dbReference type="InterPro" id="IPR039425">
    <property type="entry name" value="RNA_pol_sigma-70-like"/>
</dbReference>
<dbReference type="GO" id="GO:0003677">
    <property type="term" value="F:DNA binding"/>
    <property type="evidence" value="ECO:0007669"/>
    <property type="project" value="UniProtKB-KW"/>
</dbReference>
<comment type="caution">
    <text evidence="10">The sequence shown here is derived from an EMBL/GenBank/DDBJ whole genome shotgun (WGS) entry which is preliminary data.</text>
</comment>
<feature type="region of interest" description="Disordered" evidence="6">
    <location>
        <begin position="354"/>
        <end position="445"/>
    </location>
</feature>
<protein>
    <submittedName>
        <fullName evidence="10">Sigma-70 family RNA polymerase sigma factor</fullName>
    </submittedName>
</protein>
<dbReference type="PANTHER" id="PTHR43133">
    <property type="entry name" value="RNA POLYMERASE ECF-TYPE SIGMA FACTO"/>
    <property type="match status" value="1"/>
</dbReference>
<keyword evidence="2" id="KW-0805">Transcription regulation</keyword>
<evidence type="ECO:0000256" key="6">
    <source>
        <dbReference type="SAM" id="MobiDB-lite"/>
    </source>
</evidence>
<proteinExistence type="inferred from homology"/>
<dbReference type="GO" id="GO:0006352">
    <property type="term" value="P:DNA-templated transcription initiation"/>
    <property type="evidence" value="ECO:0007669"/>
    <property type="project" value="InterPro"/>
</dbReference>
<keyword evidence="5" id="KW-0804">Transcription</keyword>
<evidence type="ECO:0000313" key="10">
    <source>
        <dbReference type="EMBL" id="THV10497.1"/>
    </source>
</evidence>
<dbReference type="InterPro" id="IPR013325">
    <property type="entry name" value="RNA_pol_sigma_r2"/>
</dbReference>
<dbReference type="InterPro" id="IPR007627">
    <property type="entry name" value="RNA_pol_sigma70_r2"/>
</dbReference>
<comment type="similarity">
    <text evidence="1">Belongs to the sigma-70 factor family. ECF subfamily.</text>
</comment>
<dbReference type="AlphaFoldDB" id="A0A4S8N3B1"/>
<keyword evidence="11" id="KW-1185">Reference proteome</keyword>
<dbReference type="Gene3D" id="1.10.10.10">
    <property type="entry name" value="Winged helix-like DNA-binding domain superfamily/Winged helix DNA-binding domain"/>
    <property type="match status" value="1"/>
</dbReference>
<dbReference type="NCBIfam" id="TIGR02937">
    <property type="entry name" value="sigma70-ECF"/>
    <property type="match status" value="1"/>
</dbReference>
<dbReference type="InterPro" id="IPR014284">
    <property type="entry name" value="RNA_pol_sigma-70_dom"/>
</dbReference>
<dbReference type="PANTHER" id="PTHR43133:SF8">
    <property type="entry name" value="RNA POLYMERASE SIGMA FACTOR HI_1459-RELATED"/>
    <property type="match status" value="1"/>
</dbReference>
<evidence type="ECO:0000259" key="8">
    <source>
        <dbReference type="Pfam" id="PF04542"/>
    </source>
</evidence>